<comment type="caution">
    <text evidence="1">The sequence shown here is derived from an EMBL/GenBank/DDBJ whole genome shotgun (WGS) entry which is preliminary data.</text>
</comment>
<dbReference type="EMBL" id="BMAO01031066">
    <property type="protein sequence ID" value="GFQ72092.1"/>
    <property type="molecule type" value="Genomic_DNA"/>
</dbReference>
<keyword evidence="2" id="KW-1185">Reference proteome</keyword>
<dbReference type="AlphaFoldDB" id="A0A8X6HDL7"/>
<proteinExistence type="predicted"/>
<accession>A0A8X6HDL7</accession>
<reference evidence="1" key="1">
    <citation type="submission" date="2020-07" db="EMBL/GenBank/DDBJ databases">
        <title>Multicomponent nature underlies the extraordinary mechanical properties of spider dragline silk.</title>
        <authorList>
            <person name="Kono N."/>
            <person name="Nakamura H."/>
            <person name="Mori M."/>
            <person name="Yoshida Y."/>
            <person name="Ohtoshi R."/>
            <person name="Malay A.D."/>
            <person name="Moran D.A.P."/>
            <person name="Tomita M."/>
            <person name="Numata K."/>
            <person name="Arakawa K."/>
        </authorList>
    </citation>
    <scope>NUCLEOTIDE SEQUENCE</scope>
</reference>
<name>A0A8X6HDL7_TRICU</name>
<dbReference type="Proteomes" id="UP000887116">
    <property type="component" value="Unassembled WGS sequence"/>
</dbReference>
<sequence>MELVVCSNFFGYIICQKMPEWQNARCWNKLQWRHLVLGRNPVALLVLIFPLPGKSVAFDSICFCSQIISSRSIQDLSTKVQHRAS</sequence>
<protein>
    <submittedName>
        <fullName evidence="1">Uncharacterized protein</fullName>
    </submittedName>
</protein>
<evidence type="ECO:0000313" key="2">
    <source>
        <dbReference type="Proteomes" id="UP000887116"/>
    </source>
</evidence>
<evidence type="ECO:0000313" key="1">
    <source>
        <dbReference type="EMBL" id="GFQ72092.1"/>
    </source>
</evidence>
<organism evidence="1 2">
    <name type="scientific">Trichonephila clavata</name>
    <name type="common">Joro spider</name>
    <name type="synonym">Nephila clavata</name>
    <dbReference type="NCBI Taxonomy" id="2740835"/>
    <lineage>
        <taxon>Eukaryota</taxon>
        <taxon>Metazoa</taxon>
        <taxon>Ecdysozoa</taxon>
        <taxon>Arthropoda</taxon>
        <taxon>Chelicerata</taxon>
        <taxon>Arachnida</taxon>
        <taxon>Araneae</taxon>
        <taxon>Araneomorphae</taxon>
        <taxon>Entelegynae</taxon>
        <taxon>Araneoidea</taxon>
        <taxon>Nephilidae</taxon>
        <taxon>Trichonephila</taxon>
    </lineage>
</organism>
<gene>
    <name evidence="1" type="ORF">TNCT_644511</name>
</gene>